<evidence type="ECO:0000313" key="1">
    <source>
        <dbReference type="EMBL" id="WKA01625.1"/>
    </source>
</evidence>
<name>A0ABY9D2D1_VITVI</name>
<organism evidence="1 2">
    <name type="scientific">Vitis vinifera</name>
    <name type="common">Grape</name>
    <dbReference type="NCBI Taxonomy" id="29760"/>
    <lineage>
        <taxon>Eukaryota</taxon>
        <taxon>Viridiplantae</taxon>
        <taxon>Streptophyta</taxon>
        <taxon>Embryophyta</taxon>
        <taxon>Tracheophyta</taxon>
        <taxon>Spermatophyta</taxon>
        <taxon>Magnoliopsida</taxon>
        <taxon>eudicotyledons</taxon>
        <taxon>Gunneridae</taxon>
        <taxon>Pentapetalae</taxon>
        <taxon>rosids</taxon>
        <taxon>Vitales</taxon>
        <taxon>Vitaceae</taxon>
        <taxon>Viteae</taxon>
        <taxon>Vitis</taxon>
    </lineage>
</organism>
<dbReference type="Proteomes" id="UP001227230">
    <property type="component" value="Chromosome 13"/>
</dbReference>
<proteinExistence type="predicted"/>
<protein>
    <submittedName>
        <fullName evidence="1">Uncharacterized protein</fullName>
    </submittedName>
</protein>
<gene>
    <name evidence="1" type="ORF">VitviT2T_019896</name>
</gene>
<reference evidence="1 2" key="1">
    <citation type="journal article" date="2023" name="Hortic Res">
        <title>The complete reference genome for grapevine (Vitis vinifera L.) genetics and breeding.</title>
        <authorList>
            <person name="Shi X."/>
            <person name="Cao S."/>
            <person name="Wang X."/>
            <person name="Huang S."/>
            <person name="Wang Y."/>
            <person name="Liu Z."/>
            <person name="Liu W."/>
            <person name="Leng X."/>
            <person name="Peng Y."/>
            <person name="Wang N."/>
            <person name="Wang Y."/>
            <person name="Ma Z."/>
            <person name="Xu X."/>
            <person name="Zhang F."/>
            <person name="Xue H."/>
            <person name="Zhong H."/>
            <person name="Wang Y."/>
            <person name="Zhang K."/>
            <person name="Velt A."/>
            <person name="Avia K."/>
            <person name="Holtgrawe D."/>
            <person name="Grimplet J."/>
            <person name="Matus J.T."/>
            <person name="Ware D."/>
            <person name="Wu X."/>
            <person name="Wang H."/>
            <person name="Liu C."/>
            <person name="Fang Y."/>
            <person name="Rustenholz C."/>
            <person name="Cheng Z."/>
            <person name="Xiao H."/>
            <person name="Zhou Y."/>
        </authorList>
    </citation>
    <scope>NUCLEOTIDE SEQUENCE [LARGE SCALE GENOMIC DNA]</scope>
    <source>
        <strain evidence="2">cv. Pinot noir / PN40024</strain>
        <tissue evidence="1">Leaf</tissue>
    </source>
</reference>
<keyword evidence="2" id="KW-1185">Reference proteome</keyword>
<evidence type="ECO:0000313" key="2">
    <source>
        <dbReference type="Proteomes" id="UP001227230"/>
    </source>
</evidence>
<dbReference type="EMBL" id="CP126660">
    <property type="protein sequence ID" value="WKA01625.1"/>
    <property type="molecule type" value="Genomic_DNA"/>
</dbReference>
<accession>A0ABY9D2D1</accession>
<sequence length="113" mass="12735">MSLADYFFRGSKIQPRLKEIYSVVHTDREIELQHLFYQLQLSDGVPSTSISMAITPTSPNQASLLSLCFPDEVIDDGVVVDPIEMIDGVVPHDEYQDEMDMMTISQITSIVQL</sequence>